<accession>A0A4V2UQD3</accession>
<comment type="caution">
    <text evidence="4">The sequence shown here is derived from an EMBL/GenBank/DDBJ whole genome shotgun (WGS) entry which is preliminary data.</text>
</comment>
<feature type="region of interest" description="Disordered" evidence="1">
    <location>
        <begin position="249"/>
        <end position="336"/>
    </location>
</feature>
<dbReference type="Proteomes" id="UP000702954">
    <property type="component" value="Unassembled WGS sequence"/>
</dbReference>
<reference evidence="3 6" key="1">
    <citation type="journal article" date="2018" name="Int. J. Syst. Evol. Microbiol.">
        <title>Draft Genome Sequence of Faecalimonas umbilicata JCM 30896T, an Acetate-Producing Bacterium Isolated from Human Feces.</title>
        <authorList>
            <person name="Sakamoto M."/>
            <person name="Ikeyama N."/>
            <person name="Yuki M."/>
            <person name="Ohkuma M."/>
        </authorList>
    </citation>
    <scope>NUCLEOTIDE SEQUENCE [LARGE SCALE GENOMIC DNA]</scope>
    <source>
        <strain evidence="3 6">EGH7</strain>
    </source>
</reference>
<dbReference type="RefSeq" id="WP_008976462.1">
    <property type="nucleotide sequence ID" value="NZ_BHEO01000008.1"/>
</dbReference>
<evidence type="ECO:0000313" key="4">
    <source>
        <dbReference type="EMBL" id="TCS69982.1"/>
    </source>
</evidence>
<evidence type="ECO:0000313" key="3">
    <source>
        <dbReference type="EMBL" id="GBU05229.1"/>
    </source>
</evidence>
<keyword evidence="2" id="KW-0812">Transmembrane</keyword>
<feature type="transmembrane region" description="Helical" evidence="2">
    <location>
        <begin position="15"/>
        <end position="38"/>
    </location>
</feature>
<keyword evidence="2" id="KW-0472">Membrane</keyword>
<dbReference type="Proteomes" id="UP000294613">
    <property type="component" value="Unassembled WGS sequence"/>
</dbReference>
<organism evidence="4 5">
    <name type="scientific">Faecalimonas umbilicata</name>
    <dbReference type="NCBI Taxonomy" id="1912855"/>
    <lineage>
        <taxon>Bacteria</taxon>
        <taxon>Bacillati</taxon>
        <taxon>Bacillota</taxon>
        <taxon>Clostridia</taxon>
        <taxon>Lachnospirales</taxon>
        <taxon>Lachnospiraceae</taxon>
        <taxon>Faecalimonas</taxon>
    </lineage>
</organism>
<keyword evidence="6" id="KW-1185">Reference proteome</keyword>
<evidence type="ECO:0000313" key="6">
    <source>
        <dbReference type="Proteomes" id="UP000702954"/>
    </source>
</evidence>
<feature type="compositionally biased region" description="Acidic residues" evidence="1">
    <location>
        <begin position="249"/>
        <end position="261"/>
    </location>
</feature>
<sequence length="336" mass="37456">MTTFKHRKVQKKRKYGLYALLVGLIAAAILALSVFLLFHIQKIEVTGIEMLTQQEVSDWVKSDTMSGNSLYVLWKSKFRPDELLPMMKSAEISMKNPWTIKVKIEEHKLLGGILYENEYAYFDEEGTVLKKQTESIPGIPLVEGLGVKKVVLNHKVKAENRKVFSYVIQVGKVVEKWELSPEKIVFNGTEATLHFGTIAVNIGDENFDDRVAQIAPILEKLQGKSGTVHLENFTMQSTLISFRPTVEAEDGTVTEGEDQILDETGATDSGEQTDADSYNEDWEAEPQYDESVTYGDGTEIYDDGTGSYEDGSGTYDDGSENYDGTGTYDDGSGMGY</sequence>
<proteinExistence type="predicted"/>
<feature type="compositionally biased region" description="Low complexity" evidence="1">
    <location>
        <begin position="322"/>
        <end position="336"/>
    </location>
</feature>
<gene>
    <name evidence="4" type="ORF">EDD74_102155</name>
    <name evidence="3" type="ORF">FAEUMB_17700</name>
</gene>
<keyword evidence="4" id="KW-0131">Cell cycle</keyword>
<evidence type="ECO:0000256" key="2">
    <source>
        <dbReference type="SAM" id="Phobius"/>
    </source>
</evidence>
<name>A0A4V2UQD3_9FIRM</name>
<reference evidence="4 5" key="2">
    <citation type="submission" date="2019-03" db="EMBL/GenBank/DDBJ databases">
        <title>Genomic Encyclopedia of Type Strains, Phase IV (KMG-IV): sequencing the most valuable type-strain genomes for metagenomic binning, comparative biology and taxonomic classification.</title>
        <authorList>
            <person name="Goeker M."/>
        </authorList>
    </citation>
    <scope>NUCLEOTIDE SEQUENCE [LARGE SCALE GENOMIC DNA]</scope>
    <source>
        <strain evidence="4 5">DSM 103426</strain>
    </source>
</reference>
<keyword evidence="4" id="KW-0132">Cell division</keyword>
<keyword evidence="2" id="KW-1133">Transmembrane helix</keyword>
<evidence type="ECO:0000313" key="5">
    <source>
        <dbReference type="Proteomes" id="UP000294613"/>
    </source>
</evidence>
<dbReference type="AlphaFoldDB" id="A0A4V2UQD3"/>
<dbReference type="EMBL" id="SLZV01000002">
    <property type="protein sequence ID" value="TCS69982.1"/>
    <property type="molecule type" value="Genomic_DNA"/>
</dbReference>
<protein>
    <submittedName>
        <fullName evidence="4">Cell division protein FtsQ</fullName>
    </submittedName>
</protein>
<dbReference type="GO" id="GO:0051301">
    <property type="term" value="P:cell division"/>
    <property type="evidence" value="ECO:0007669"/>
    <property type="project" value="UniProtKB-KW"/>
</dbReference>
<dbReference type="EMBL" id="BHEO01000008">
    <property type="protein sequence ID" value="GBU05229.1"/>
    <property type="molecule type" value="Genomic_DNA"/>
</dbReference>
<evidence type="ECO:0000256" key="1">
    <source>
        <dbReference type="SAM" id="MobiDB-lite"/>
    </source>
</evidence>
<feature type="compositionally biased region" description="Acidic residues" evidence="1">
    <location>
        <begin position="271"/>
        <end position="288"/>
    </location>
</feature>